<evidence type="ECO:0000256" key="19">
    <source>
        <dbReference type="ARBA" id="ARBA00023180"/>
    </source>
</evidence>
<name>A0AAD1S3N1_PELCU</name>
<dbReference type="Gene3D" id="1.20.1070.10">
    <property type="entry name" value="Rhodopsin 7-helix transmembrane proteins"/>
    <property type="match status" value="1"/>
</dbReference>
<evidence type="ECO:0000256" key="25">
    <source>
        <dbReference type="SAM" id="Phobius"/>
    </source>
</evidence>
<keyword evidence="7" id="KW-0217">Developmental protein</keyword>
<feature type="transmembrane region" description="Helical" evidence="25">
    <location>
        <begin position="215"/>
        <end position="236"/>
    </location>
</feature>
<dbReference type="FunFam" id="1.10.2000.10:FF:000014">
    <property type="entry name" value="frizzled-6 isoform X1"/>
    <property type="match status" value="1"/>
</dbReference>
<evidence type="ECO:0000256" key="21">
    <source>
        <dbReference type="ARBA" id="ARBA00023329"/>
    </source>
</evidence>
<feature type="disulfide bond" evidence="23">
    <location>
        <begin position="47"/>
        <end position="93"/>
    </location>
</feature>
<keyword evidence="11" id="KW-0732">Signal</keyword>
<accession>A0AAD1S3N1</accession>
<evidence type="ECO:0000256" key="6">
    <source>
        <dbReference type="ARBA" id="ARBA00018155"/>
    </source>
</evidence>
<dbReference type="Pfam" id="PF01534">
    <property type="entry name" value="Frizzled"/>
    <property type="match status" value="1"/>
</dbReference>
<evidence type="ECO:0000256" key="3">
    <source>
        <dbReference type="ARBA" id="ARBA00004439"/>
    </source>
</evidence>
<dbReference type="EMBL" id="OW240915">
    <property type="protein sequence ID" value="CAH2285737.1"/>
    <property type="molecule type" value="Genomic_DNA"/>
</dbReference>
<dbReference type="PROSITE" id="PS50038">
    <property type="entry name" value="FZ"/>
    <property type="match status" value="1"/>
</dbReference>
<dbReference type="GO" id="GO:0004930">
    <property type="term" value="F:G protein-coupled receptor activity"/>
    <property type="evidence" value="ECO:0007669"/>
    <property type="project" value="UniProtKB-KW"/>
</dbReference>
<evidence type="ECO:0000256" key="8">
    <source>
        <dbReference type="ARBA" id="ARBA00022475"/>
    </source>
</evidence>
<feature type="domain" description="G-protein coupled receptors family 2 profile 2" evidence="27">
    <location>
        <begin position="209"/>
        <end position="516"/>
    </location>
</feature>
<reference evidence="28" key="1">
    <citation type="submission" date="2022-03" db="EMBL/GenBank/DDBJ databases">
        <authorList>
            <person name="Alioto T."/>
            <person name="Alioto T."/>
            <person name="Gomez Garrido J."/>
        </authorList>
    </citation>
    <scope>NUCLEOTIDE SEQUENCE</scope>
</reference>
<dbReference type="GO" id="GO:0035567">
    <property type="term" value="P:non-canonical Wnt signaling pathway"/>
    <property type="evidence" value="ECO:0007669"/>
    <property type="project" value="TreeGrafter"/>
</dbReference>
<dbReference type="PROSITE" id="PS50261">
    <property type="entry name" value="G_PROTEIN_RECEP_F2_4"/>
    <property type="match status" value="1"/>
</dbReference>
<feature type="disulfide bond" evidence="23">
    <location>
        <begin position="114"/>
        <end position="138"/>
    </location>
</feature>
<keyword evidence="17 23" id="KW-1015">Disulfide bond</keyword>
<keyword evidence="14 25" id="KW-1133">Transmembrane helix</keyword>
<dbReference type="GO" id="GO:0042813">
    <property type="term" value="F:Wnt receptor activity"/>
    <property type="evidence" value="ECO:0007669"/>
    <property type="project" value="TreeGrafter"/>
</dbReference>
<dbReference type="InterPro" id="IPR017981">
    <property type="entry name" value="GPCR_2-like_7TM"/>
</dbReference>
<feature type="transmembrane region" description="Helical" evidence="25">
    <location>
        <begin position="248"/>
        <end position="268"/>
    </location>
</feature>
<dbReference type="InterPro" id="IPR041770">
    <property type="entry name" value="FZ6_CRD"/>
</dbReference>
<evidence type="ECO:0000256" key="24">
    <source>
        <dbReference type="SAM" id="MobiDB-lite"/>
    </source>
</evidence>
<comment type="subcellular location">
    <subcellularLocation>
        <location evidence="2">Apical cell membrane</location>
        <topology evidence="2">Multi-pass membrane protein</topology>
    </subcellularLocation>
    <subcellularLocation>
        <location evidence="1">Cell surface</location>
    </subcellularLocation>
    <subcellularLocation>
        <location evidence="3">Cytoplasmic vesicle membrane</location>
        <topology evidence="3">Multi-pass membrane protein</topology>
    </subcellularLocation>
    <subcellularLocation>
        <location evidence="4">Endoplasmic reticulum membrane</location>
        <topology evidence="4">Multi-pass membrane protein</topology>
    </subcellularLocation>
</comment>
<dbReference type="GO" id="GO:0016324">
    <property type="term" value="C:apical plasma membrane"/>
    <property type="evidence" value="ECO:0007669"/>
    <property type="project" value="UniProtKB-SubCell"/>
</dbReference>
<feature type="transmembrane region" description="Helical" evidence="25">
    <location>
        <begin position="344"/>
        <end position="362"/>
    </location>
</feature>
<dbReference type="GO" id="GO:0009986">
    <property type="term" value="C:cell surface"/>
    <property type="evidence" value="ECO:0007669"/>
    <property type="project" value="UniProtKB-SubCell"/>
</dbReference>
<evidence type="ECO:0000256" key="2">
    <source>
        <dbReference type="ARBA" id="ARBA00004424"/>
    </source>
</evidence>
<dbReference type="Proteomes" id="UP001295444">
    <property type="component" value="Chromosome 04"/>
</dbReference>
<evidence type="ECO:0000256" key="1">
    <source>
        <dbReference type="ARBA" id="ARBA00004241"/>
    </source>
</evidence>
<evidence type="ECO:0000313" key="28">
    <source>
        <dbReference type="EMBL" id="CAH2285737.1"/>
    </source>
</evidence>
<evidence type="ECO:0000256" key="7">
    <source>
        <dbReference type="ARBA" id="ARBA00022473"/>
    </source>
</evidence>
<evidence type="ECO:0000256" key="22">
    <source>
        <dbReference type="ARBA" id="ARBA00062611"/>
    </source>
</evidence>
<evidence type="ECO:0000256" key="23">
    <source>
        <dbReference type="PROSITE-ProRule" id="PRU00090"/>
    </source>
</evidence>
<feature type="compositionally biased region" description="Polar residues" evidence="24">
    <location>
        <begin position="679"/>
        <end position="694"/>
    </location>
</feature>
<feature type="transmembrane region" description="Helical" evidence="25">
    <location>
        <begin position="298"/>
        <end position="323"/>
    </location>
</feature>
<keyword evidence="16 25" id="KW-0472">Membrane</keyword>
<gene>
    <name evidence="28" type="ORF">PECUL_23A057118</name>
</gene>
<evidence type="ECO:0000256" key="18">
    <source>
        <dbReference type="ARBA" id="ARBA00023170"/>
    </source>
</evidence>
<evidence type="ECO:0000256" key="4">
    <source>
        <dbReference type="ARBA" id="ARBA00004477"/>
    </source>
</evidence>
<feature type="domain" description="FZ" evidence="26">
    <location>
        <begin position="34"/>
        <end position="147"/>
    </location>
</feature>
<evidence type="ECO:0000256" key="9">
    <source>
        <dbReference type="ARBA" id="ARBA00022687"/>
    </source>
</evidence>
<dbReference type="SMART" id="SM01330">
    <property type="entry name" value="Frizzled"/>
    <property type="match status" value="1"/>
</dbReference>
<dbReference type="Pfam" id="PF01392">
    <property type="entry name" value="Fz"/>
    <property type="match status" value="1"/>
</dbReference>
<proteinExistence type="inferred from homology"/>
<dbReference type="InterPro" id="IPR000539">
    <property type="entry name" value="Frizzled/Smoothened_7TM"/>
</dbReference>
<comment type="subunit">
    <text evidence="22">Interacts with LMBR1L.</text>
</comment>
<dbReference type="CDD" id="cd15032">
    <property type="entry name" value="7tmF_FZD6"/>
    <property type="match status" value="1"/>
</dbReference>
<evidence type="ECO:0000256" key="11">
    <source>
        <dbReference type="ARBA" id="ARBA00022729"/>
    </source>
</evidence>
<feature type="transmembrane region" description="Helical" evidence="25">
    <location>
        <begin position="487"/>
        <end position="508"/>
    </location>
</feature>
<evidence type="ECO:0000256" key="17">
    <source>
        <dbReference type="ARBA" id="ARBA00023157"/>
    </source>
</evidence>
<evidence type="ECO:0000256" key="5">
    <source>
        <dbReference type="ARBA" id="ARBA00008077"/>
    </source>
</evidence>
<dbReference type="Gene3D" id="1.10.2000.10">
    <property type="entry name" value="Frizzled cysteine-rich domain"/>
    <property type="match status" value="1"/>
</dbReference>
<feature type="disulfide bond" evidence="23">
    <location>
        <begin position="39"/>
        <end position="100"/>
    </location>
</feature>
<evidence type="ECO:0000256" key="20">
    <source>
        <dbReference type="ARBA" id="ARBA00023224"/>
    </source>
</evidence>
<dbReference type="AlphaFoldDB" id="A0AAD1S3N1"/>
<dbReference type="FunFam" id="1.20.1070.10:FF:000036">
    <property type="entry name" value="frizzled-3 isoform X1"/>
    <property type="match status" value="1"/>
</dbReference>
<organism evidence="28 29">
    <name type="scientific">Pelobates cultripes</name>
    <name type="common">Western spadefoot toad</name>
    <dbReference type="NCBI Taxonomy" id="61616"/>
    <lineage>
        <taxon>Eukaryota</taxon>
        <taxon>Metazoa</taxon>
        <taxon>Chordata</taxon>
        <taxon>Craniata</taxon>
        <taxon>Vertebrata</taxon>
        <taxon>Euteleostomi</taxon>
        <taxon>Amphibia</taxon>
        <taxon>Batrachia</taxon>
        <taxon>Anura</taxon>
        <taxon>Pelobatoidea</taxon>
        <taxon>Pelobatidae</taxon>
        <taxon>Pelobates</taxon>
    </lineage>
</organism>
<keyword evidence="8" id="KW-1003">Cell membrane</keyword>
<dbReference type="GO" id="GO:0017147">
    <property type="term" value="F:Wnt-protein binding"/>
    <property type="evidence" value="ECO:0007669"/>
    <property type="project" value="TreeGrafter"/>
</dbReference>
<keyword evidence="29" id="KW-1185">Reference proteome</keyword>
<dbReference type="GO" id="GO:0060070">
    <property type="term" value="P:canonical Wnt signaling pathway"/>
    <property type="evidence" value="ECO:0007669"/>
    <property type="project" value="TreeGrafter"/>
</dbReference>
<keyword evidence="21" id="KW-0968">Cytoplasmic vesicle</keyword>
<dbReference type="PANTHER" id="PTHR11309">
    <property type="entry name" value="FRIZZLED"/>
    <property type="match status" value="1"/>
</dbReference>
<dbReference type="GO" id="GO:0005789">
    <property type="term" value="C:endoplasmic reticulum membrane"/>
    <property type="evidence" value="ECO:0007669"/>
    <property type="project" value="UniProtKB-SubCell"/>
</dbReference>
<feature type="region of interest" description="Disordered" evidence="24">
    <location>
        <begin position="677"/>
        <end position="716"/>
    </location>
</feature>
<sequence>MSYVLALKVNVIRMTVCSWIILFGTLLLPNVENHSLFTCEPITVPRCIGMTYNMTFFPNMMEHYDQDIAASKMEPFLPLLNLHCSPEVHAFLCQAFVPACTEPKNVAMPCRSLCKTVYSDCKQMIDTFDITWPDELECDRLDECDTTDSISTGENLDLGTPKPPEKIHRDYGFWCPRHLKTSQGTGYQFLGVNHCAPPCPNMYFEKADLDFAKNFIGIISIICLCATLFTFLTFLIDVKRFRYPERPIIFYSVCYSIVSLMYFIGFLMGNSISCSEADENFAEGDTVVLGSQNKACTVIFMLLYFCTMAGTIWWVMLTITWYLAAGQKWSCEAIEQKSMWFHTVAWGLPGVLTVVLLAMNKVEGDNISGVCFVGLYDKSVSTYFVLIPLSLCVFIGLSLLLAGIISLNNVRQVIQHDERNQEKLKKFMIRIGVFSGTYLVPLVILLGCYGYEQLSRTNWEMTWVADHCQEYHIPCPLHLKNLSRPNFALFLTKYVMTLIVGISAIFWVGSKKTCSEWSNFFHRSKKQDPVSESRRVLQESCEFFLKHNAKEKHKRRHPKSSSHKLKVISKSMGTSTGAKANHGISAVAITSHDFLGQNSTVDIRSTSDLSPKIEQDHGNVPVKGREDNKGEITTQTLLEVPMQPADCNNKLGSRKGNSLSGSVHNMIEESLYPLKDFTETSPNSERLSHQNVGQPDNLGHPISNKEKEMMNLMQSS</sequence>
<evidence type="ECO:0000259" key="26">
    <source>
        <dbReference type="PROSITE" id="PS50038"/>
    </source>
</evidence>
<dbReference type="GO" id="GO:0030659">
    <property type="term" value="C:cytoplasmic vesicle membrane"/>
    <property type="evidence" value="ECO:0007669"/>
    <property type="project" value="UniProtKB-SubCell"/>
</dbReference>
<feature type="transmembrane region" description="Helical" evidence="25">
    <location>
        <begin position="382"/>
        <end position="407"/>
    </location>
</feature>
<dbReference type="SMART" id="SM00063">
    <property type="entry name" value="FRI"/>
    <property type="match status" value="1"/>
</dbReference>
<dbReference type="InterPro" id="IPR036790">
    <property type="entry name" value="Frizzled_dom_sf"/>
</dbReference>
<keyword evidence="18" id="KW-0675">Receptor</keyword>
<protein>
    <recommendedName>
        <fullName evidence="6">Frizzled-6</fullName>
    </recommendedName>
</protein>
<evidence type="ECO:0000256" key="14">
    <source>
        <dbReference type="ARBA" id="ARBA00022989"/>
    </source>
</evidence>
<comment type="similarity">
    <text evidence="5">Belongs to the G-protein coupled receptor Fz/Smo family.</text>
</comment>
<dbReference type="InterPro" id="IPR026543">
    <property type="entry name" value="FZD6_7TM"/>
</dbReference>
<dbReference type="InterPro" id="IPR015526">
    <property type="entry name" value="Frizzled/SFRP"/>
</dbReference>
<dbReference type="InterPro" id="IPR020067">
    <property type="entry name" value="Frizzled_dom"/>
</dbReference>
<evidence type="ECO:0000256" key="10">
    <source>
        <dbReference type="ARBA" id="ARBA00022692"/>
    </source>
</evidence>
<evidence type="ECO:0000256" key="13">
    <source>
        <dbReference type="ARBA" id="ARBA00022843"/>
    </source>
</evidence>
<evidence type="ECO:0000313" key="29">
    <source>
        <dbReference type="Proteomes" id="UP001295444"/>
    </source>
</evidence>
<evidence type="ECO:0000256" key="15">
    <source>
        <dbReference type="ARBA" id="ARBA00023040"/>
    </source>
</evidence>
<comment type="caution">
    <text evidence="23">Lacks conserved residue(s) required for the propagation of feature annotation.</text>
</comment>
<evidence type="ECO:0000256" key="12">
    <source>
        <dbReference type="ARBA" id="ARBA00022824"/>
    </source>
</evidence>
<evidence type="ECO:0000256" key="16">
    <source>
        <dbReference type="ARBA" id="ARBA00023136"/>
    </source>
</evidence>
<keyword evidence="15" id="KW-0297">G-protein coupled receptor</keyword>
<keyword evidence="10 25" id="KW-0812">Transmembrane</keyword>
<evidence type="ECO:0000259" key="27">
    <source>
        <dbReference type="PROSITE" id="PS50261"/>
    </source>
</evidence>
<dbReference type="PRINTS" id="PR00489">
    <property type="entry name" value="FRIZZLED"/>
</dbReference>
<keyword evidence="20" id="KW-0807">Transducer</keyword>
<feature type="transmembrane region" description="Helical" evidence="25">
    <location>
        <begin position="427"/>
        <end position="452"/>
    </location>
</feature>
<dbReference type="CDD" id="cd07450">
    <property type="entry name" value="CRD_FZ6"/>
    <property type="match status" value="1"/>
</dbReference>
<keyword evidence="13" id="KW-0832">Ubl conjugation</keyword>
<dbReference type="PANTHER" id="PTHR11309:SF75">
    <property type="entry name" value="FRIZZLED-6"/>
    <property type="match status" value="1"/>
</dbReference>
<keyword evidence="12" id="KW-0256">Endoplasmic reticulum</keyword>
<keyword evidence="19" id="KW-0325">Glycoprotein</keyword>
<dbReference type="SUPFAM" id="SSF63501">
    <property type="entry name" value="Frizzled cysteine-rich domain"/>
    <property type="match status" value="1"/>
</dbReference>
<keyword evidence="9" id="KW-0879">Wnt signaling pathway</keyword>